<name>A0A0C9Z874_9AGAM</name>
<dbReference type="HOGENOM" id="CLU_020641_0_0_1"/>
<evidence type="ECO:0000313" key="4">
    <source>
        <dbReference type="Proteomes" id="UP000054018"/>
    </source>
</evidence>
<feature type="non-terminal residue" evidence="3">
    <location>
        <position position="375"/>
    </location>
</feature>
<dbReference type="Pfam" id="PF10544">
    <property type="entry name" value="T5orf172"/>
    <property type="match status" value="1"/>
</dbReference>
<feature type="compositionally biased region" description="Low complexity" evidence="1">
    <location>
        <begin position="87"/>
        <end position="103"/>
    </location>
</feature>
<dbReference type="PANTHER" id="PTHR28094">
    <property type="entry name" value="MEIOTICALLY UP-REGULATED GENE 113 PROTEIN"/>
    <property type="match status" value="1"/>
</dbReference>
<evidence type="ECO:0000256" key="1">
    <source>
        <dbReference type="SAM" id="MobiDB-lite"/>
    </source>
</evidence>
<dbReference type="STRING" id="765257.A0A0C9Z874"/>
<feature type="compositionally biased region" description="Polar residues" evidence="1">
    <location>
        <begin position="34"/>
        <end position="48"/>
    </location>
</feature>
<dbReference type="OrthoDB" id="2417614at2759"/>
<reference evidence="3 4" key="1">
    <citation type="submission" date="2014-04" db="EMBL/GenBank/DDBJ databases">
        <authorList>
            <consortium name="DOE Joint Genome Institute"/>
            <person name="Kuo A."/>
            <person name="Kohler A."/>
            <person name="Costa M.D."/>
            <person name="Nagy L.G."/>
            <person name="Floudas D."/>
            <person name="Copeland A."/>
            <person name="Barry K.W."/>
            <person name="Cichocki N."/>
            <person name="Veneault-Fourrey C."/>
            <person name="LaButti K."/>
            <person name="Lindquist E.A."/>
            <person name="Lipzen A."/>
            <person name="Lundell T."/>
            <person name="Morin E."/>
            <person name="Murat C."/>
            <person name="Sun H."/>
            <person name="Tunlid A."/>
            <person name="Henrissat B."/>
            <person name="Grigoriev I.V."/>
            <person name="Hibbett D.S."/>
            <person name="Martin F."/>
            <person name="Nordberg H.P."/>
            <person name="Cantor M.N."/>
            <person name="Hua S.X."/>
        </authorList>
    </citation>
    <scope>NUCLEOTIDE SEQUENCE [LARGE SCALE GENOMIC DNA]</scope>
    <source>
        <strain evidence="3 4">441</strain>
    </source>
</reference>
<keyword evidence="4" id="KW-1185">Reference proteome</keyword>
<dbReference type="PANTHER" id="PTHR28094:SF1">
    <property type="entry name" value="MEIOTICALLY UP-REGULATED GENE 113 PROTEIN"/>
    <property type="match status" value="1"/>
</dbReference>
<evidence type="ECO:0000259" key="2">
    <source>
        <dbReference type="Pfam" id="PF10544"/>
    </source>
</evidence>
<reference evidence="4" key="2">
    <citation type="submission" date="2015-01" db="EMBL/GenBank/DDBJ databases">
        <title>Evolutionary Origins and Diversification of the Mycorrhizal Mutualists.</title>
        <authorList>
            <consortium name="DOE Joint Genome Institute"/>
            <consortium name="Mycorrhizal Genomics Consortium"/>
            <person name="Kohler A."/>
            <person name="Kuo A."/>
            <person name="Nagy L.G."/>
            <person name="Floudas D."/>
            <person name="Copeland A."/>
            <person name="Barry K.W."/>
            <person name="Cichocki N."/>
            <person name="Veneault-Fourrey C."/>
            <person name="LaButti K."/>
            <person name="Lindquist E.A."/>
            <person name="Lipzen A."/>
            <person name="Lundell T."/>
            <person name="Morin E."/>
            <person name="Murat C."/>
            <person name="Riley R."/>
            <person name="Ohm R."/>
            <person name="Sun H."/>
            <person name="Tunlid A."/>
            <person name="Henrissat B."/>
            <person name="Grigoriev I.V."/>
            <person name="Hibbett D.S."/>
            <person name="Martin F."/>
        </authorList>
    </citation>
    <scope>NUCLEOTIDE SEQUENCE [LARGE SCALE GENOMIC DNA]</scope>
    <source>
        <strain evidence="4">441</strain>
    </source>
</reference>
<gene>
    <name evidence="3" type="ORF">PISMIDRAFT_59602</name>
</gene>
<accession>A0A0C9Z874</accession>
<dbReference type="AlphaFoldDB" id="A0A0C9Z874"/>
<dbReference type="Proteomes" id="UP000054018">
    <property type="component" value="Unassembled WGS sequence"/>
</dbReference>
<feature type="region of interest" description="Disordered" evidence="1">
    <location>
        <begin position="1"/>
        <end position="106"/>
    </location>
</feature>
<sequence length="375" mass="41360">SPQPKPDTSTSYGQKIPPSTTPPRPNIDTPAPPTANSSQPKPDTPTSHGQKRLPLVTPPRSNLDTPAVSTVNSLKPKPDTPTSPFVATPTSPHATPSSSSASSFPGQLAVQCGGTTKADRQCSRTVKLPPTHAMLDPIPAAYCYQHRNTKETGFYVKGVGRADRYVEFKDYVPEYLRGATQLALKEEMARALSKSDRPGYIYALEIRDPSTAHLIQLKVGRTVNLKRRLDQWDKQCGVRQQVLRGWWPGTIEPDSDSDTNGSLLRTQLKAGDPGPLCHRLERLIHIELADLSLYAPYLEPEWPQTNNSEQSLSVAGSLSSAPSAVQRAGDCKDCGVVHREIFSFRRPNGGKYEGREWDDIVKPVIEKWGRFVKEY</sequence>
<protein>
    <recommendedName>
        <fullName evidence="2">Bacteriophage T5 Orf172 DNA-binding domain-containing protein</fullName>
    </recommendedName>
</protein>
<dbReference type="InterPro" id="IPR018306">
    <property type="entry name" value="Phage_T5_Orf172_DNA-bd"/>
</dbReference>
<feature type="compositionally biased region" description="Polar residues" evidence="1">
    <location>
        <begin position="59"/>
        <end position="73"/>
    </location>
</feature>
<feature type="compositionally biased region" description="Polar residues" evidence="1">
    <location>
        <begin position="1"/>
        <end position="13"/>
    </location>
</feature>
<organism evidence="3 4">
    <name type="scientific">Pisolithus microcarpus 441</name>
    <dbReference type="NCBI Taxonomy" id="765257"/>
    <lineage>
        <taxon>Eukaryota</taxon>
        <taxon>Fungi</taxon>
        <taxon>Dikarya</taxon>
        <taxon>Basidiomycota</taxon>
        <taxon>Agaricomycotina</taxon>
        <taxon>Agaricomycetes</taxon>
        <taxon>Agaricomycetidae</taxon>
        <taxon>Boletales</taxon>
        <taxon>Sclerodermatineae</taxon>
        <taxon>Pisolithaceae</taxon>
        <taxon>Pisolithus</taxon>
    </lineage>
</organism>
<dbReference type="InterPro" id="IPR053006">
    <property type="entry name" value="Meiosis_regulatory"/>
</dbReference>
<feature type="non-terminal residue" evidence="3">
    <location>
        <position position="1"/>
    </location>
</feature>
<feature type="domain" description="Bacteriophage T5 Orf172 DNA-binding" evidence="2">
    <location>
        <begin position="199"/>
        <end position="292"/>
    </location>
</feature>
<feature type="compositionally biased region" description="Pro residues" evidence="1">
    <location>
        <begin position="19"/>
        <end position="33"/>
    </location>
</feature>
<evidence type="ECO:0000313" key="3">
    <source>
        <dbReference type="EMBL" id="KIK22264.1"/>
    </source>
</evidence>
<proteinExistence type="predicted"/>
<dbReference type="EMBL" id="KN833741">
    <property type="protein sequence ID" value="KIK22264.1"/>
    <property type="molecule type" value="Genomic_DNA"/>
</dbReference>